<dbReference type="InterPro" id="IPR043502">
    <property type="entry name" value="DNA/RNA_pol_sf"/>
</dbReference>
<accession>A0A9W6TWA5</accession>
<protein>
    <submittedName>
        <fullName evidence="2">Unnamed protein product</fullName>
    </submittedName>
</protein>
<dbReference type="SUPFAM" id="SSF56672">
    <property type="entry name" value="DNA/RNA polymerases"/>
    <property type="match status" value="1"/>
</dbReference>
<dbReference type="EMBL" id="BSXT01000294">
    <property type="protein sequence ID" value="GMF23722.1"/>
    <property type="molecule type" value="Genomic_DNA"/>
</dbReference>
<dbReference type="InterPro" id="IPR043128">
    <property type="entry name" value="Rev_trsase/Diguanyl_cyclase"/>
</dbReference>
<dbReference type="InterPro" id="IPR051320">
    <property type="entry name" value="Viral_Replic_Matur_Polypro"/>
</dbReference>
<dbReference type="Pfam" id="PF00078">
    <property type="entry name" value="RVT_1"/>
    <property type="match status" value="1"/>
</dbReference>
<dbReference type="Proteomes" id="UP001165121">
    <property type="component" value="Unassembled WGS sequence"/>
</dbReference>
<gene>
    <name evidence="2" type="ORF">Pfra01_000382300</name>
</gene>
<sequence>MGGTNSVAYVQSTVQAMFGDLYNNGLLIWIDGLLGYAESPEELLRIFLRVLTICEEKGMKLNPKKCKFFMTEALWCGRVVSGDGVRHDPARISASRQLPAPSTG</sequence>
<proteinExistence type="predicted"/>
<dbReference type="PANTHER" id="PTHR33064:SF37">
    <property type="entry name" value="RIBONUCLEASE H"/>
    <property type="match status" value="1"/>
</dbReference>
<dbReference type="Gene3D" id="3.30.70.270">
    <property type="match status" value="1"/>
</dbReference>
<reference evidence="2" key="1">
    <citation type="submission" date="2023-04" db="EMBL/GenBank/DDBJ databases">
        <title>Phytophthora fragariaefolia NBRC 109709.</title>
        <authorList>
            <person name="Ichikawa N."/>
            <person name="Sato H."/>
            <person name="Tonouchi N."/>
        </authorList>
    </citation>
    <scope>NUCLEOTIDE SEQUENCE</scope>
    <source>
        <strain evidence="2">NBRC 109709</strain>
    </source>
</reference>
<organism evidence="2 3">
    <name type="scientific">Phytophthora fragariaefolia</name>
    <dbReference type="NCBI Taxonomy" id="1490495"/>
    <lineage>
        <taxon>Eukaryota</taxon>
        <taxon>Sar</taxon>
        <taxon>Stramenopiles</taxon>
        <taxon>Oomycota</taxon>
        <taxon>Peronosporomycetes</taxon>
        <taxon>Peronosporales</taxon>
        <taxon>Peronosporaceae</taxon>
        <taxon>Phytophthora</taxon>
    </lineage>
</organism>
<evidence type="ECO:0000313" key="2">
    <source>
        <dbReference type="EMBL" id="GMF23722.1"/>
    </source>
</evidence>
<dbReference type="InterPro" id="IPR000477">
    <property type="entry name" value="RT_dom"/>
</dbReference>
<comment type="caution">
    <text evidence="2">The sequence shown here is derived from an EMBL/GenBank/DDBJ whole genome shotgun (WGS) entry which is preliminary data.</text>
</comment>
<evidence type="ECO:0000313" key="3">
    <source>
        <dbReference type="Proteomes" id="UP001165121"/>
    </source>
</evidence>
<evidence type="ECO:0000259" key="1">
    <source>
        <dbReference type="Pfam" id="PF00078"/>
    </source>
</evidence>
<keyword evidence="3" id="KW-1185">Reference proteome</keyword>
<name>A0A9W6TWA5_9STRA</name>
<dbReference type="PANTHER" id="PTHR33064">
    <property type="entry name" value="POL PROTEIN"/>
    <property type="match status" value="1"/>
</dbReference>
<feature type="domain" description="Reverse transcriptase" evidence="1">
    <location>
        <begin position="1"/>
        <end position="75"/>
    </location>
</feature>
<dbReference type="AlphaFoldDB" id="A0A9W6TWA5"/>
<dbReference type="OrthoDB" id="126297at2759"/>